<organism evidence="2 3">
    <name type="scientific">Echinococcus granulosus</name>
    <name type="common">Hydatid tapeworm</name>
    <dbReference type="NCBI Taxonomy" id="6210"/>
    <lineage>
        <taxon>Eukaryota</taxon>
        <taxon>Metazoa</taxon>
        <taxon>Spiralia</taxon>
        <taxon>Lophotrochozoa</taxon>
        <taxon>Platyhelminthes</taxon>
        <taxon>Cestoda</taxon>
        <taxon>Eucestoda</taxon>
        <taxon>Cyclophyllidea</taxon>
        <taxon>Taeniidae</taxon>
        <taxon>Echinococcus</taxon>
        <taxon>Echinococcus granulosus group</taxon>
    </lineage>
</organism>
<evidence type="ECO:0000313" key="2">
    <source>
        <dbReference type="EMBL" id="EUB60189.1"/>
    </source>
</evidence>
<reference evidence="2 3" key="1">
    <citation type="journal article" date="2013" name="Nat. Genet.">
        <title>The genome of the hydatid tapeworm Echinococcus granulosus.</title>
        <authorList>
            <person name="Zheng H."/>
            <person name="Zhang W."/>
            <person name="Zhang L."/>
            <person name="Zhang Z."/>
            <person name="Li J."/>
            <person name="Lu G."/>
            <person name="Zhu Y."/>
            <person name="Wang Y."/>
            <person name="Huang Y."/>
            <person name="Liu J."/>
            <person name="Kang H."/>
            <person name="Chen J."/>
            <person name="Wang L."/>
            <person name="Chen A."/>
            <person name="Yu S."/>
            <person name="Gao Z."/>
            <person name="Jin L."/>
            <person name="Gu W."/>
            <person name="Wang Z."/>
            <person name="Zhao L."/>
            <person name="Shi B."/>
            <person name="Wen H."/>
            <person name="Lin R."/>
            <person name="Jones M.K."/>
            <person name="Brejova B."/>
            <person name="Vinar T."/>
            <person name="Zhao G."/>
            <person name="McManus D.P."/>
            <person name="Chen Z."/>
            <person name="Zhou Y."/>
            <person name="Wang S."/>
        </authorList>
    </citation>
    <scope>NUCLEOTIDE SEQUENCE [LARGE SCALE GENOMIC DNA]</scope>
</reference>
<proteinExistence type="predicted"/>
<dbReference type="GeneID" id="36340614"/>
<accession>W6V2L9</accession>
<protein>
    <submittedName>
        <fullName evidence="2">Uncharacterized protein</fullName>
    </submittedName>
</protein>
<dbReference type="Proteomes" id="UP000019149">
    <property type="component" value="Unassembled WGS sequence"/>
</dbReference>
<gene>
    <name evidence="2" type="ORF">EGR_04899</name>
</gene>
<dbReference type="KEGG" id="egl:EGR_04899"/>
<sequence length="289" mass="32934">MPLSTSAVSWYINEFVKTGVKLIEVTAQPTSGHPSTTKKAANVTTGQLKLDGLEPNTVYEVILKATGDGTPILHYTSYMKTWPTGVNIFGVELDALLHCTCLTIKRIFKMELQAYAVSSQHTHPKFLTTMQMRLRNGTFTMGLLLRSLVKDLVKRKYEAIRMMNCKVFCSDINFRNADFHRFIAVEPRRDYLVIFLLYFRAVSALKRNWSLPVLLIILSMVLWVTFSIQRICLHAYDSAVKLYLSRQYTEQAYYVQEAERLLNVLYAQMTEDGVAADNTAVICKSSKCL</sequence>
<dbReference type="OrthoDB" id="6314469at2759"/>
<dbReference type="RefSeq" id="XP_024351385.1">
    <property type="nucleotide sequence ID" value="XM_024494148.1"/>
</dbReference>
<comment type="caution">
    <text evidence="2">The sequence shown here is derived from an EMBL/GenBank/DDBJ whole genome shotgun (WGS) entry which is preliminary data.</text>
</comment>
<name>W6V2L9_ECHGR</name>
<keyword evidence="1" id="KW-0812">Transmembrane</keyword>
<dbReference type="AlphaFoldDB" id="W6V2L9"/>
<evidence type="ECO:0000256" key="1">
    <source>
        <dbReference type="SAM" id="Phobius"/>
    </source>
</evidence>
<keyword evidence="3" id="KW-1185">Reference proteome</keyword>
<dbReference type="EMBL" id="APAU02000033">
    <property type="protein sequence ID" value="EUB60189.1"/>
    <property type="molecule type" value="Genomic_DNA"/>
</dbReference>
<evidence type="ECO:0000313" key="3">
    <source>
        <dbReference type="Proteomes" id="UP000019149"/>
    </source>
</evidence>
<dbReference type="CTD" id="36340614"/>
<feature type="transmembrane region" description="Helical" evidence="1">
    <location>
        <begin position="209"/>
        <end position="228"/>
    </location>
</feature>
<keyword evidence="1" id="KW-1133">Transmembrane helix</keyword>
<keyword evidence="1" id="KW-0472">Membrane</keyword>